<dbReference type="PANTHER" id="PTHR32419">
    <property type="entry name" value="GLUTATHIONYL-HYDROQUINONE REDUCTASE"/>
    <property type="match status" value="1"/>
</dbReference>
<dbReference type="InterPro" id="IPR036249">
    <property type="entry name" value="Thioredoxin-like_sf"/>
</dbReference>
<dbReference type="PIRSF" id="PIRSF015753">
    <property type="entry name" value="GST"/>
    <property type="match status" value="1"/>
</dbReference>
<evidence type="ECO:0000313" key="5">
    <source>
        <dbReference type="EMBL" id="SHH10723.1"/>
    </source>
</evidence>
<proteinExistence type="predicted"/>
<feature type="domain" description="GST C-terminal" evidence="4">
    <location>
        <begin position="168"/>
        <end position="296"/>
    </location>
</feature>
<dbReference type="InterPro" id="IPR010987">
    <property type="entry name" value="Glutathione-S-Trfase_C-like"/>
</dbReference>
<organism evidence="5 6">
    <name type="scientific">Marisediminitalea aggregata</name>
    <dbReference type="NCBI Taxonomy" id="634436"/>
    <lineage>
        <taxon>Bacteria</taxon>
        <taxon>Pseudomonadati</taxon>
        <taxon>Pseudomonadota</taxon>
        <taxon>Gammaproteobacteria</taxon>
        <taxon>Alteromonadales</taxon>
        <taxon>Alteromonadaceae</taxon>
        <taxon>Marisediminitalea</taxon>
    </lineage>
</organism>
<evidence type="ECO:0000259" key="4">
    <source>
        <dbReference type="PROSITE" id="PS50405"/>
    </source>
</evidence>
<accession>A0A1M5QB52</accession>
<keyword evidence="6" id="KW-1185">Reference proteome</keyword>
<dbReference type="Gene3D" id="3.40.30.10">
    <property type="entry name" value="Glutaredoxin"/>
    <property type="match status" value="1"/>
</dbReference>
<dbReference type="PANTHER" id="PTHR32419:SF6">
    <property type="entry name" value="GLUTATHIONE S-TRANSFERASE OMEGA-LIKE 1-RELATED"/>
    <property type="match status" value="1"/>
</dbReference>
<dbReference type="InterPro" id="IPR004045">
    <property type="entry name" value="Glutathione_S-Trfase_N"/>
</dbReference>
<dbReference type="CDD" id="cd03190">
    <property type="entry name" value="GST_C_Omega_like"/>
    <property type="match status" value="1"/>
</dbReference>
<dbReference type="InterPro" id="IPR047047">
    <property type="entry name" value="GST_Omega-like_C"/>
</dbReference>
<evidence type="ECO:0000256" key="1">
    <source>
        <dbReference type="PIRSR" id="PIRSR015753-1"/>
    </source>
</evidence>
<evidence type="ECO:0000256" key="2">
    <source>
        <dbReference type="PIRSR" id="PIRSR015753-2"/>
    </source>
</evidence>
<dbReference type="InterPro" id="IPR040079">
    <property type="entry name" value="Glutathione_S-Trfase"/>
</dbReference>
<reference evidence="6" key="1">
    <citation type="submission" date="2016-11" db="EMBL/GenBank/DDBJ databases">
        <authorList>
            <person name="Varghese N."/>
            <person name="Submissions S."/>
        </authorList>
    </citation>
    <scope>NUCLEOTIDE SEQUENCE [LARGE SCALE GENOMIC DNA]</scope>
    <source>
        <strain evidence="6">CGMCC 1.8995</strain>
    </source>
</reference>
<feature type="binding site" evidence="2">
    <location>
        <begin position="129"/>
        <end position="132"/>
    </location>
    <ligand>
        <name>glutathione</name>
        <dbReference type="ChEBI" id="CHEBI:57925"/>
    </ligand>
</feature>
<evidence type="ECO:0000313" key="6">
    <source>
        <dbReference type="Proteomes" id="UP000184520"/>
    </source>
</evidence>
<feature type="binding site" evidence="2">
    <location>
        <position position="96"/>
    </location>
    <ligand>
        <name>glutathione</name>
        <dbReference type="ChEBI" id="CHEBI:57925"/>
    </ligand>
</feature>
<dbReference type="OrthoDB" id="9769158at2"/>
<dbReference type="AlphaFoldDB" id="A0A1M5QB52"/>
<dbReference type="SUPFAM" id="SSF47616">
    <property type="entry name" value="GST C-terminal domain-like"/>
    <property type="match status" value="1"/>
</dbReference>
<dbReference type="RefSeq" id="WP_073324737.1">
    <property type="nucleotide sequence ID" value="NZ_FQWD01000006.1"/>
</dbReference>
<sequence>MLVNGKWDANWHPVQSKDEQGRFIRQTSSFRNWITPDGAPGPTGKGGFKAEPGRYHLYAALICPWASRVLAVLALKGLTRYISVTIVNPRLSEQGWQFGGFEGAQADPLLNASYMHEIYTQADSDFTGRATVPVLWDKQQQTIVNNESADIVRMLNTAFADFTQQGPDLYPEALANDIEHWNDRIYTQLNNGVYQAGFASSQQAYDEAYDNVFTMLDVLENTLSDGREYLLGNQLTETDIRLFVTLVRFDVAYYGLFKCNKKPIRDYEHLQRYMMRIYQLEGMAETVNIDHIKAGYYSIKALNPSGIVPKGPETDL</sequence>
<gene>
    <name evidence="5" type="ORF">SAMN05216361_3798</name>
</gene>
<feature type="site" description="Lowers pKa of active site Cys" evidence="3">
    <location>
        <position position="296"/>
    </location>
</feature>
<dbReference type="PROSITE" id="PS50405">
    <property type="entry name" value="GST_CTER"/>
    <property type="match status" value="1"/>
</dbReference>
<dbReference type="Pfam" id="PF13409">
    <property type="entry name" value="GST_N_2"/>
    <property type="match status" value="1"/>
</dbReference>
<dbReference type="Gene3D" id="1.20.1050.10">
    <property type="match status" value="1"/>
</dbReference>
<feature type="active site" description="Nucleophile" evidence="1">
    <location>
        <position position="63"/>
    </location>
</feature>
<dbReference type="SUPFAM" id="SSF52833">
    <property type="entry name" value="Thioredoxin-like"/>
    <property type="match status" value="1"/>
</dbReference>
<name>A0A1M5QB52_9ALTE</name>
<feature type="site" description="Lowers pKa of active site Cys" evidence="3">
    <location>
        <position position="253"/>
    </location>
</feature>
<dbReference type="STRING" id="634436.SAMN05216361_3798"/>
<dbReference type="GO" id="GO:0005737">
    <property type="term" value="C:cytoplasm"/>
    <property type="evidence" value="ECO:0007669"/>
    <property type="project" value="TreeGrafter"/>
</dbReference>
<feature type="binding site" evidence="2">
    <location>
        <begin position="147"/>
        <end position="148"/>
    </location>
    <ligand>
        <name>glutathione</name>
        <dbReference type="ChEBI" id="CHEBI:57925"/>
    </ligand>
</feature>
<dbReference type="Pfam" id="PF13410">
    <property type="entry name" value="GST_C_2"/>
    <property type="match status" value="1"/>
</dbReference>
<feature type="active site" description="Proton donor/acceptor" evidence="1">
    <location>
        <position position="194"/>
    </location>
</feature>
<protein>
    <submittedName>
        <fullName evidence="5">Putative glutathione S-transferase</fullName>
    </submittedName>
</protein>
<evidence type="ECO:0000256" key="3">
    <source>
        <dbReference type="PIRSR" id="PIRSR015753-3"/>
    </source>
</evidence>
<dbReference type="SFLD" id="SFLDS00019">
    <property type="entry name" value="Glutathione_Transferase_(cytos"/>
    <property type="match status" value="1"/>
</dbReference>
<dbReference type="SFLD" id="SFLDG01206">
    <property type="entry name" value="Xi.1"/>
    <property type="match status" value="1"/>
</dbReference>
<keyword evidence="5" id="KW-0808">Transferase</keyword>
<dbReference type="EMBL" id="FQWD01000006">
    <property type="protein sequence ID" value="SHH10723.1"/>
    <property type="molecule type" value="Genomic_DNA"/>
</dbReference>
<dbReference type="InterPro" id="IPR016639">
    <property type="entry name" value="GST_Omega/GSH"/>
</dbReference>
<dbReference type="GO" id="GO:0004364">
    <property type="term" value="F:glutathione transferase activity"/>
    <property type="evidence" value="ECO:0007669"/>
    <property type="project" value="InterPro"/>
</dbReference>
<dbReference type="SFLD" id="SFLDG01148">
    <property type="entry name" value="Xi_(cytGST)"/>
    <property type="match status" value="1"/>
</dbReference>
<dbReference type="InterPro" id="IPR036282">
    <property type="entry name" value="Glutathione-S-Trfase_C_sf"/>
</dbReference>
<dbReference type="Proteomes" id="UP000184520">
    <property type="component" value="Unassembled WGS sequence"/>
</dbReference>